<comment type="caution">
    <text evidence="1">The sequence shown here is derived from an EMBL/GenBank/DDBJ whole genome shotgun (WGS) entry which is preliminary data.</text>
</comment>
<reference evidence="1" key="1">
    <citation type="journal article" date="2014" name="Front. Microbiol.">
        <title>High frequency of phylogenetically diverse reductive dehalogenase-homologous genes in deep subseafloor sedimentary metagenomes.</title>
        <authorList>
            <person name="Kawai M."/>
            <person name="Futagami T."/>
            <person name="Toyoda A."/>
            <person name="Takaki Y."/>
            <person name="Nishi S."/>
            <person name="Hori S."/>
            <person name="Arai W."/>
            <person name="Tsubouchi T."/>
            <person name="Morono Y."/>
            <person name="Uchiyama I."/>
            <person name="Ito T."/>
            <person name="Fujiyama A."/>
            <person name="Inagaki F."/>
            <person name="Takami H."/>
        </authorList>
    </citation>
    <scope>NUCLEOTIDE SEQUENCE</scope>
    <source>
        <strain evidence="1">Expedition CK06-06</strain>
    </source>
</reference>
<sequence>MRSFHKLKGLTNSQRAILLILDTYFKGLVGEELPTIYEIQKYSDTNINYYTIKNALEVLKEKGII</sequence>
<organism evidence="1">
    <name type="scientific">marine sediment metagenome</name>
    <dbReference type="NCBI Taxonomy" id="412755"/>
    <lineage>
        <taxon>unclassified sequences</taxon>
        <taxon>metagenomes</taxon>
        <taxon>ecological metagenomes</taxon>
    </lineage>
</organism>
<gene>
    <name evidence="1" type="ORF">S12H4_02950</name>
</gene>
<evidence type="ECO:0008006" key="2">
    <source>
        <dbReference type="Google" id="ProtNLM"/>
    </source>
</evidence>
<protein>
    <recommendedName>
        <fullName evidence="2">LexA repressor DNA-binding domain-containing protein</fullName>
    </recommendedName>
</protein>
<name>X1QM50_9ZZZZ</name>
<accession>X1QM50</accession>
<evidence type="ECO:0000313" key="1">
    <source>
        <dbReference type="EMBL" id="GAI69323.1"/>
    </source>
</evidence>
<dbReference type="AlphaFoldDB" id="X1QM50"/>
<proteinExistence type="predicted"/>
<dbReference type="EMBL" id="BARW01000779">
    <property type="protein sequence ID" value="GAI69323.1"/>
    <property type="molecule type" value="Genomic_DNA"/>
</dbReference>